<comment type="caution">
    <text evidence="1">The sequence shown here is derived from an EMBL/GenBank/DDBJ whole genome shotgun (WGS) entry which is preliminary data.</text>
</comment>
<dbReference type="Proteomes" id="UP000612855">
    <property type="component" value="Unassembled WGS sequence"/>
</dbReference>
<proteinExistence type="predicted"/>
<evidence type="ECO:0000313" key="1">
    <source>
        <dbReference type="EMBL" id="GGE26367.1"/>
    </source>
</evidence>
<reference evidence="2" key="1">
    <citation type="journal article" date="2019" name="Int. J. Syst. Evol. Microbiol.">
        <title>The Global Catalogue of Microorganisms (GCM) 10K type strain sequencing project: providing services to taxonomists for standard genome sequencing and annotation.</title>
        <authorList>
            <consortium name="The Broad Institute Genomics Platform"/>
            <consortium name="The Broad Institute Genome Sequencing Center for Infectious Disease"/>
            <person name="Wu L."/>
            <person name="Ma J."/>
        </authorList>
    </citation>
    <scope>NUCLEOTIDE SEQUENCE [LARGE SCALE GENOMIC DNA]</scope>
    <source>
        <strain evidence="2">CGMCC 1.12664</strain>
    </source>
</reference>
<dbReference type="AlphaFoldDB" id="A0A917A5J4"/>
<keyword evidence="2" id="KW-1185">Reference proteome</keyword>
<accession>A0A917A5J4</accession>
<sequence length="106" mass="11730">MSIDKRAAREAWKQRQDEWTVFAARTGGRTWVGVSADLSAMENRLAFTLKTGSCRAKGMQSAWDGTLSLEALEKLDPDLGPLARAEAIRERRTHWAAILDAAEITA</sequence>
<gene>
    <name evidence="1" type="ORF">GCM10011360_13430</name>
</gene>
<organism evidence="1 2">
    <name type="scientific">Primorskyibacter flagellatus</name>
    <dbReference type="NCBI Taxonomy" id="1387277"/>
    <lineage>
        <taxon>Bacteria</taxon>
        <taxon>Pseudomonadati</taxon>
        <taxon>Pseudomonadota</taxon>
        <taxon>Alphaproteobacteria</taxon>
        <taxon>Rhodobacterales</taxon>
        <taxon>Roseobacteraceae</taxon>
        <taxon>Primorskyibacter</taxon>
    </lineage>
</organism>
<evidence type="ECO:0000313" key="2">
    <source>
        <dbReference type="Proteomes" id="UP000612855"/>
    </source>
</evidence>
<name>A0A917A5J4_9RHOB</name>
<protein>
    <recommendedName>
        <fullName evidence="3">GIY-YIG nuclease family protein</fullName>
    </recommendedName>
</protein>
<dbReference type="RefSeq" id="WP_188476891.1">
    <property type="nucleotide sequence ID" value="NZ_BMFJ01000001.1"/>
</dbReference>
<dbReference type="EMBL" id="BMFJ01000001">
    <property type="protein sequence ID" value="GGE26367.1"/>
    <property type="molecule type" value="Genomic_DNA"/>
</dbReference>
<evidence type="ECO:0008006" key="3">
    <source>
        <dbReference type="Google" id="ProtNLM"/>
    </source>
</evidence>